<feature type="domain" description="SH3b" evidence="1">
    <location>
        <begin position="259"/>
        <end position="323"/>
    </location>
</feature>
<dbReference type="InterPro" id="IPR052354">
    <property type="entry name" value="Cell_Wall_Dynamics_Protein"/>
</dbReference>
<dbReference type="AlphaFoldDB" id="A0A1G6GG57"/>
<evidence type="ECO:0000313" key="3">
    <source>
        <dbReference type="Proteomes" id="UP000199086"/>
    </source>
</evidence>
<sequence>MGIILRALIRTTAAGTLAGLVTVSGMVLGPLSQSAQGDWLTATTGVNLRSGPGTTYPVVGGLATGQRITALGDSTGGWTPVDLYGKRVFVASRYVTGDTTYRAADSTTGSTTIVGTATTTANLNVRTGPATTYPVATTLGKGTSVSLTGQTSGTWTQISRSGSLYWVSTVYLTTSATAPAPVTTGTATTTTNLNVRSGPSTSYGIITTLARGTAVTTTGTTQDGWTQISLNGSLRWVASSYLSAGSGTSVTLPVAEPVTSTETMYATASVNVRTGPATSYAVVTTLERSQQIGVTGRTSNGWSEVVWQGAQRWVSSQYLTSSQPAPSTVVEPISNSSFLASALVGSVGLGTTVPAITPIVNTVESRWPVVGPYYGTRIEPGSDHNDGRAVDMMIPNWSTTNKPTGDAIAAYLQANAQQYDVSYIIWRQHIWSVARASEGWRPMADRGSYTANHYDHVHVSVN</sequence>
<dbReference type="Gene3D" id="2.30.30.40">
    <property type="entry name" value="SH3 Domains"/>
    <property type="match status" value="4"/>
</dbReference>
<dbReference type="PANTHER" id="PTHR34408:SF1">
    <property type="entry name" value="GLYCOSYL HYDROLASE FAMILY 19 DOMAIN-CONTAINING PROTEIN HI_1415"/>
    <property type="match status" value="1"/>
</dbReference>
<organism evidence="2 3">
    <name type="scientific">Raineyella antarctica</name>
    <dbReference type="NCBI Taxonomy" id="1577474"/>
    <lineage>
        <taxon>Bacteria</taxon>
        <taxon>Bacillati</taxon>
        <taxon>Actinomycetota</taxon>
        <taxon>Actinomycetes</taxon>
        <taxon>Propionibacteriales</taxon>
        <taxon>Propionibacteriaceae</taxon>
        <taxon>Raineyella</taxon>
    </lineage>
</organism>
<name>A0A1G6GG57_9ACTN</name>
<protein>
    <submittedName>
        <fullName evidence="2">Uncharacterized conserved protein YgiM, contains N-terminal SH3 domain, DUF1202 family</fullName>
    </submittedName>
</protein>
<dbReference type="Pfam" id="PF08239">
    <property type="entry name" value="SH3_3"/>
    <property type="match status" value="4"/>
</dbReference>
<feature type="domain" description="SH3b" evidence="1">
    <location>
        <begin position="182"/>
        <end position="246"/>
    </location>
</feature>
<dbReference type="InterPro" id="IPR003646">
    <property type="entry name" value="SH3-like_bac-type"/>
</dbReference>
<dbReference type="PROSITE" id="PS51781">
    <property type="entry name" value="SH3B"/>
    <property type="match status" value="4"/>
</dbReference>
<dbReference type="InterPro" id="IPR058593">
    <property type="entry name" value="ARB_07466-like_C"/>
</dbReference>
<evidence type="ECO:0000259" key="1">
    <source>
        <dbReference type="PROSITE" id="PS51781"/>
    </source>
</evidence>
<keyword evidence="3" id="KW-1185">Reference proteome</keyword>
<dbReference type="STRING" id="1577474.GA0111570_10353"/>
<dbReference type="EMBL" id="FMYF01000003">
    <property type="protein sequence ID" value="SDB80735.1"/>
    <property type="molecule type" value="Genomic_DNA"/>
</dbReference>
<feature type="domain" description="SH3b" evidence="1">
    <location>
        <begin position="35"/>
        <end position="99"/>
    </location>
</feature>
<dbReference type="PANTHER" id="PTHR34408">
    <property type="entry name" value="FAMILY PROTEIN, PUTATIVE-RELATED"/>
    <property type="match status" value="1"/>
</dbReference>
<dbReference type="Pfam" id="PF26571">
    <property type="entry name" value="VldE"/>
    <property type="match status" value="1"/>
</dbReference>
<dbReference type="RefSeq" id="WP_175557330.1">
    <property type="nucleotide sequence ID" value="NZ_FMYF01000003.1"/>
</dbReference>
<evidence type="ECO:0000313" key="2">
    <source>
        <dbReference type="EMBL" id="SDB80735.1"/>
    </source>
</evidence>
<accession>A0A1G6GG57</accession>
<proteinExistence type="predicted"/>
<feature type="domain" description="SH3b" evidence="1">
    <location>
        <begin position="108"/>
        <end position="176"/>
    </location>
</feature>
<reference evidence="2 3" key="1">
    <citation type="submission" date="2016-06" db="EMBL/GenBank/DDBJ databases">
        <authorList>
            <person name="Olsen C.W."/>
            <person name="Carey S."/>
            <person name="Hinshaw L."/>
            <person name="Karasin A.I."/>
        </authorList>
    </citation>
    <scope>NUCLEOTIDE SEQUENCE [LARGE SCALE GENOMIC DNA]</scope>
    <source>
        <strain evidence="2 3">LZ-22</strain>
    </source>
</reference>
<gene>
    <name evidence="2" type="ORF">GA0111570_10353</name>
</gene>
<dbReference type="SMART" id="SM00287">
    <property type="entry name" value="SH3b"/>
    <property type="match status" value="4"/>
</dbReference>
<dbReference type="Proteomes" id="UP000199086">
    <property type="component" value="Unassembled WGS sequence"/>
</dbReference>